<feature type="non-terminal residue" evidence="1">
    <location>
        <position position="52"/>
    </location>
</feature>
<accession>A0A392TJZ4</accession>
<protein>
    <recommendedName>
        <fullName evidence="3">Envelope-like protein</fullName>
    </recommendedName>
</protein>
<organism evidence="1 2">
    <name type="scientific">Trifolium medium</name>
    <dbReference type="NCBI Taxonomy" id="97028"/>
    <lineage>
        <taxon>Eukaryota</taxon>
        <taxon>Viridiplantae</taxon>
        <taxon>Streptophyta</taxon>
        <taxon>Embryophyta</taxon>
        <taxon>Tracheophyta</taxon>
        <taxon>Spermatophyta</taxon>
        <taxon>Magnoliopsida</taxon>
        <taxon>eudicotyledons</taxon>
        <taxon>Gunneridae</taxon>
        <taxon>Pentapetalae</taxon>
        <taxon>rosids</taxon>
        <taxon>fabids</taxon>
        <taxon>Fabales</taxon>
        <taxon>Fabaceae</taxon>
        <taxon>Papilionoideae</taxon>
        <taxon>50 kb inversion clade</taxon>
        <taxon>NPAAA clade</taxon>
        <taxon>Hologalegina</taxon>
        <taxon>IRL clade</taxon>
        <taxon>Trifolieae</taxon>
        <taxon>Trifolium</taxon>
    </lineage>
</organism>
<sequence>MKARNDEICRTLTNNQVKKWTGKVPSVKLTAKYALLNKIDVINWVPTSHTSE</sequence>
<dbReference type="Proteomes" id="UP000265520">
    <property type="component" value="Unassembled WGS sequence"/>
</dbReference>
<evidence type="ECO:0000313" key="1">
    <source>
        <dbReference type="EMBL" id="MCI61292.1"/>
    </source>
</evidence>
<name>A0A392TJZ4_9FABA</name>
<keyword evidence="2" id="KW-1185">Reference proteome</keyword>
<reference evidence="1 2" key="1">
    <citation type="journal article" date="2018" name="Front. Plant Sci.">
        <title>Red Clover (Trifolium pratense) and Zigzag Clover (T. medium) - A Picture of Genomic Similarities and Differences.</title>
        <authorList>
            <person name="Dluhosova J."/>
            <person name="Istvanek J."/>
            <person name="Nedelnik J."/>
            <person name="Repkova J."/>
        </authorList>
    </citation>
    <scope>NUCLEOTIDE SEQUENCE [LARGE SCALE GENOMIC DNA]</scope>
    <source>
        <strain evidence="2">cv. 10/8</strain>
        <tissue evidence="1">Leaf</tissue>
    </source>
</reference>
<proteinExistence type="predicted"/>
<dbReference type="AlphaFoldDB" id="A0A392TJZ4"/>
<evidence type="ECO:0000313" key="2">
    <source>
        <dbReference type="Proteomes" id="UP000265520"/>
    </source>
</evidence>
<evidence type="ECO:0008006" key="3">
    <source>
        <dbReference type="Google" id="ProtNLM"/>
    </source>
</evidence>
<dbReference type="EMBL" id="LXQA010596946">
    <property type="protein sequence ID" value="MCI61292.1"/>
    <property type="molecule type" value="Genomic_DNA"/>
</dbReference>
<comment type="caution">
    <text evidence="1">The sequence shown here is derived from an EMBL/GenBank/DDBJ whole genome shotgun (WGS) entry which is preliminary data.</text>
</comment>